<dbReference type="InterPro" id="IPR050612">
    <property type="entry name" value="Prok_Mopterin_Oxidored"/>
</dbReference>
<evidence type="ECO:0000256" key="5">
    <source>
        <dbReference type="ARBA" id="ARBA00023002"/>
    </source>
</evidence>
<evidence type="ECO:0000259" key="7">
    <source>
        <dbReference type="Pfam" id="PF01568"/>
    </source>
</evidence>
<comment type="caution">
    <text evidence="8">The sequence shown here is derived from an EMBL/GenBank/DDBJ whole genome shotgun (WGS) entry which is preliminary data.</text>
</comment>
<organism evidence="8 9">
    <name type="scientific">Rhizobium puerariae</name>
    <dbReference type="NCBI Taxonomy" id="1585791"/>
    <lineage>
        <taxon>Bacteria</taxon>
        <taxon>Pseudomonadati</taxon>
        <taxon>Pseudomonadota</taxon>
        <taxon>Alphaproteobacteria</taxon>
        <taxon>Hyphomicrobiales</taxon>
        <taxon>Rhizobiaceae</taxon>
        <taxon>Rhizobium/Agrobacterium group</taxon>
        <taxon>Rhizobium</taxon>
    </lineage>
</organism>
<dbReference type="Proteomes" id="UP001589692">
    <property type="component" value="Unassembled WGS sequence"/>
</dbReference>
<dbReference type="Gene3D" id="3.40.228.10">
    <property type="entry name" value="Dimethylsulfoxide Reductase, domain 2"/>
    <property type="match status" value="1"/>
</dbReference>
<dbReference type="InterPro" id="IPR009010">
    <property type="entry name" value="Asp_de-COase-like_dom_sf"/>
</dbReference>
<dbReference type="SUPFAM" id="SSF50692">
    <property type="entry name" value="ADC-like"/>
    <property type="match status" value="1"/>
</dbReference>
<evidence type="ECO:0000256" key="4">
    <source>
        <dbReference type="ARBA" id="ARBA00022723"/>
    </source>
</evidence>
<comment type="cofactor">
    <cofactor evidence="1">
        <name>Mo-bis(molybdopterin guanine dinucleotide)</name>
        <dbReference type="ChEBI" id="CHEBI:60539"/>
    </cofactor>
</comment>
<evidence type="ECO:0000313" key="9">
    <source>
        <dbReference type="Proteomes" id="UP001589692"/>
    </source>
</evidence>
<comment type="similarity">
    <text evidence="2">Belongs to the prokaryotic molybdopterin-containing oxidoreductase family.</text>
</comment>
<name>A0ABV6AG55_9HYPH</name>
<dbReference type="InterPro" id="IPR006656">
    <property type="entry name" value="Mopterin_OxRdtase"/>
</dbReference>
<dbReference type="Pfam" id="PF00384">
    <property type="entry name" value="Molybdopterin"/>
    <property type="match status" value="1"/>
</dbReference>
<accession>A0ABV6AG55</accession>
<dbReference type="PANTHER" id="PTHR43742">
    <property type="entry name" value="TRIMETHYLAMINE-N-OXIDE REDUCTASE"/>
    <property type="match status" value="1"/>
</dbReference>
<protein>
    <submittedName>
        <fullName evidence="8">Molybdopterin-dependent oxidoreductase</fullName>
    </submittedName>
</protein>
<gene>
    <name evidence="8" type="ORF">ACFFP0_07265</name>
</gene>
<dbReference type="Gene3D" id="3.90.55.10">
    <property type="entry name" value="Dimethylsulfoxide Reductase, domain 3"/>
    <property type="match status" value="1"/>
</dbReference>
<dbReference type="PANTHER" id="PTHR43742:SF10">
    <property type="entry name" value="TRIMETHYLAMINE-N-OXIDE REDUCTASE 2"/>
    <property type="match status" value="1"/>
</dbReference>
<keyword evidence="4" id="KW-0479">Metal-binding</keyword>
<dbReference type="Gene3D" id="3.40.50.740">
    <property type="match status" value="1"/>
</dbReference>
<keyword evidence="9" id="KW-1185">Reference proteome</keyword>
<evidence type="ECO:0000256" key="3">
    <source>
        <dbReference type="ARBA" id="ARBA00022505"/>
    </source>
</evidence>
<evidence type="ECO:0000256" key="1">
    <source>
        <dbReference type="ARBA" id="ARBA00001942"/>
    </source>
</evidence>
<evidence type="ECO:0000259" key="6">
    <source>
        <dbReference type="Pfam" id="PF00384"/>
    </source>
</evidence>
<dbReference type="SUPFAM" id="SSF53706">
    <property type="entry name" value="Formate dehydrogenase/DMSO reductase, domains 1-3"/>
    <property type="match status" value="1"/>
</dbReference>
<reference evidence="8 9" key="1">
    <citation type="submission" date="2024-09" db="EMBL/GenBank/DDBJ databases">
        <authorList>
            <person name="Sun Q."/>
            <person name="Mori K."/>
        </authorList>
    </citation>
    <scope>NUCLEOTIDE SEQUENCE [LARGE SCALE GENOMIC DNA]</scope>
    <source>
        <strain evidence="8 9">TBRC 4938</strain>
    </source>
</reference>
<feature type="domain" description="Molybdopterin dinucleotide-binding" evidence="7">
    <location>
        <begin position="622"/>
        <end position="738"/>
    </location>
</feature>
<dbReference type="InterPro" id="IPR006657">
    <property type="entry name" value="MoPterin_dinucl-bd_dom"/>
</dbReference>
<sequence length="756" mass="82370">MHLFATHFGTYEVGADASGKPLLLPFRHDPDPSGIGLGYLDLADHPERLRAPMVRRSWLEKGPLGGTGASRGREDFVEVDWDRAAGLIAEELQRVRSAHGNQAIFGGSYGWASAGRFHHAQSQLKRLLNLAGGFTSSVNTYSYGAAGVLLPHILGPGYKDACDTSPSWSDIAENCELIVGFGGFRLTNSQVEAGGTGRHRAVEWLRRSQEKGVRIVVFSPAANDAPAGANVRHVPLRPNTDAAVMIAMCHTLLTEGLFDCDFLRRCTVGFADFESYLIGEADGIAKDAEWASRISGVPAGTIAEIAEELHDQRSLVNVAWSLQRARFGEQPFWAAVTLASMAGHVGERGCGFAFGLTAVNSVGQSVRRLKGPAFEQGVNPVRQFIPVARITELLENPGGRIDYDGRTLELPDIRLVWWAGGNPFHHHQDLNRLAEAFRRPETVIVSENMWTAMARMADIVLPSAFPFERDDVAASSRDNWLVYSRRVMDPPAGVLTDHEAYRLIARKLGLLEAFDENLGIDEWLARIYEGYRDRYPELPDFQAFRLRGFAGLDEDEGAAAPADHFRRFAADPKAAPLATASGRIEIASGTIAGFGYPDIGAHPAWNAPEEWLGAPLASRHRFHLLSPQPAHRLHGQLEYGPASQKAKLRGYERFALSAADAEGLGVREGDLCELYNERGRAIAALTVEDGLMPGVAILPAGGWFRPDADGVDHGGNPNTLTTVTPASHLSQATAPNSCLISIRPWRGPEAGQQRRD</sequence>
<keyword evidence="5" id="KW-0560">Oxidoreductase</keyword>
<dbReference type="RefSeq" id="WP_377258214.1">
    <property type="nucleotide sequence ID" value="NZ_JBHMAA010000008.1"/>
</dbReference>
<keyword evidence="3" id="KW-0500">Molybdenum</keyword>
<feature type="domain" description="Molybdopterin oxidoreductase" evidence="6">
    <location>
        <begin position="48"/>
        <end position="476"/>
    </location>
</feature>
<dbReference type="EMBL" id="JBHMAA010000008">
    <property type="protein sequence ID" value="MFB9948643.1"/>
    <property type="molecule type" value="Genomic_DNA"/>
</dbReference>
<dbReference type="Gene3D" id="2.40.40.20">
    <property type="match status" value="1"/>
</dbReference>
<proteinExistence type="inferred from homology"/>
<evidence type="ECO:0000313" key="8">
    <source>
        <dbReference type="EMBL" id="MFB9948643.1"/>
    </source>
</evidence>
<evidence type="ECO:0000256" key="2">
    <source>
        <dbReference type="ARBA" id="ARBA00010312"/>
    </source>
</evidence>
<dbReference type="Pfam" id="PF01568">
    <property type="entry name" value="Molydop_binding"/>
    <property type="match status" value="1"/>
</dbReference>